<evidence type="ECO:0000313" key="1">
    <source>
        <dbReference type="Proteomes" id="UP000887580"/>
    </source>
</evidence>
<dbReference type="Proteomes" id="UP000887580">
    <property type="component" value="Unplaced"/>
</dbReference>
<proteinExistence type="predicted"/>
<evidence type="ECO:0000313" key="2">
    <source>
        <dbReference type="WBParaSite" id="PS1159_v2.g12817.t1"/>
    </source>
</evidence>
<name>A0AC35F1D3_9BILA</name>
<organism evidence="1 2">
    <name type="scientific">Panagrolaimus sp. PS1159</name>
    <dbReference type="NCBI Taxonomy" id="55785"/>
    <lineage>
        <taxon>Eukaryota</taxon>
        <taxon>Metazoa</taxon>
        <taxon>Ecdysozoa</taxon>
        <taxon>Nematoda</taxon>
        <taxon>Chromadorea</taxon>
        <taxon>Rhabditida</taxon>
        <taxon>Tylenchina</taxon>
        <taxon>Panagrolaimomorpha</taxon>
        <taxon>Panagrolaimoidea</taxon>
        <taxon>Panagrolaimidae</taxon>
        <taxon>Panagrolaimus</taxon>
    </lineage>
</organism>
<accession>A0AC35F1D3</accession>
<sequence length="799" mass="89430">MPHPNDSAKEKKENHIGQSSPKKVMLPAGIQEGYDPFNDQSAAQASLPSALPPPTNPTEFKEAGGSASSPPKLNVIPSPLNGIDVPPLGKPLPSAPIIQPPKSPLNNAVIGSPPPVKPIPKAKPQQNGKNPPQQLQQQPPIQTPALPDGGEIEQAVPIQLEDGLEEQDYFHGLLPREDIEALLRQDGDFVLRVTELRENVKKATRELCLSVYWKTNVHHYLIRPNNSKRYQICNPLPGERLPEFENVNKMITHYVEGKIVFSNHQVVLRTPISRQEWELRHKEITCKLKLGSGAFGEVYSGELKRKNKKMVKVAIKMLKGEKVDKKKILEIMGEARVMRPLKHKHVVRCFGVAADNEPLMIVMELINGGALDVYLKCNTNKVSMDRRVNMTYDAALGLEFVHSKNILHRDIAARNCLYDARVLKISDFGLSVVGDRHQLNANEKAPVRWLAPEVFKTHCYTRPSDIWAYGVLIWEIFNDAQEPYKGWTGTQIRDSVLTTGNKLQMPEWAGPHLAKLLSDVFEPEPTNRISMPEVVKRIEKFAPKREREEEDDESQDDSNNKRNNVNNNNKGKGTKTSAQSRMPFKFFEKPKELPKSDREQQSEQERGGKSGQSKMGKTVSTLNSAKPFGIGKPFKKGSKESLKNGKKGTKEPFSKFARGNQKDMALSKESKKKKAAGTSLKLHRKKSMEHAEKDEDSSRKAVKQSDEKHKRSKEHAIETGKEHKKSGKAGESRSKAGQHESRVKTGHHSRVSKPKDKKVKEGSSSGDNDSIEGRKGGSLEILSKSKMQQVQLKPRAKDN</sequence>
<protein>
    <submittedName>
        <fullName evidence="2">Tyrosine-protein kinase</fullName>
    </submittedName>
</protein>
<dbReference type="WBParaSite" id="PS1159_v2.g12817.t1">
    <property type="protein sequence ID" value="PS1159_v2.g12817.t1"/>
    <property type="gene ID" value="PS1159_v2.g12817"/>
</dbReference>
<reference evidence="2" key="1">
    <citation type="submission" date="2022-11" db="UniProtKB">
        <authorList>
            <consortium name="WormBaseParasite"/>
        </authorList>
    </citation>
    <scope>IDENTIFICATION</scope>
</reference>